<dbReference type="EMBL" id="JABEQI010000004">
    <property type="protein sequence ID" value="MBB2186468.1"/>
    <property type="molecule type" value="Genomic_DNA"/>
</dbReference>
<proteinExistence type="predicted"/>
<accession>A0A370G7X6</accession>
<dbReference type="EMBL" id="QQAW01000004">
    <property type="protein sequence ID" value="RDI38133.1"/>
    <property type="molecule type" value="Genomic_DNA"/>
</dbReference>
<dbReference type="Proteomes" id="UP000562982">
    <property type="component" value="Unassembled WGS sequence"/>
</dbReference>
<reference evidence="1 4" key="2">
    <citation type="submission" date="2020-04" db="EMBL/GenBank/DDBJ databases">
        <title>Description of novel Gluconacetobacter.</title>
        <authorList>
            <person name="Sombolestani A."/>
        </authorList>
    </citation>
    <scope>NUCLEOTIDE SEQUENCE [LARGE SCALE GENOMIC DNA]</scope>
    <source>
        <strain evidence="1 4">LMG 1382</strain>
    </source>
</reference>
<gene>
    <name evidence="2" type="ORF">C7453_10470</name>
    <name evidence="1" type="ORF">HLH32_08710</name>
</gene>
<dbReference type="Proteomes" id="UP000254958">
    <property type="component" value="Unassembled WGS sequence"/>
</dbReference>
<dbReference type="AlphaFoldDB" id="A0A370G7X6"/>
<evidence type="ECO:0000313" key="2">
    <source>
        <dbReference type="EMBL" id="RDI38133.1"/>
    </source>
</evidence>
<organism evidence="2 3">
    <name type="scientific">Gluconacetobacter liquefaciens</name>
    <name type="common">Acetobacter liquefaciens</name>
    <dbReference type="NCBI Taxonomy" id="89584"/>
    <lineage>
        <taxon>Bacteria</taxon>
        <taxon>Pseudomonadati</taxon>
        <taxon>Pseudomonadota</taxon>
        <taxon>Alphaproteobacteria</taxon>
        <taxon>Acetobacterales</taxon>
        <taxon>Acetobacteraceae</taxon>
        <taxon>Gluconacetobacter</taxon>
    </lineage>
</organism>
<name>A0A370G7X6_GLULI</name>
<comment type="caution">
    <text evidence="2">The sequence shown here is derived from an EMBL/GenBank/DDBJ whole genome shotgun (WGS) entry which is preliminary data.</text>
</comment>
<dbReference type="RefSeq" id="WP_114727153.1">
    <property type="nucleotide sequence ID" value="NZ_BJMI01000016.1"/>
</dbReference>
<sequence length="141" mass="15406">MSAVTAQDLEQSYDAVTSIGTLLQIAGREMREPDGEMDSVRASGIGHALVWCGEELSRRSTTIAEAAGDYVHQTVPPRQGQKDAADQVHSVVCGMATLLDSLERMAAEKKDKRLSRASSELKRLWVALDTAWLDLGKEYEA</sequence>
<reference evidence="2 3" key="1">
    <citation type="submission" date="2018-07" db="EMBL/GenBank/DDBJ databases">
        <title>Genomic Encyclopedia of Type Strains, Phase IV (KMG-IV): sequencing the most valuable type-strain genomes for metagenomic binning, comparative biology and taxonomic classification.</title>
        <authorList>
            <person name="Goeker M."/>
        </authorList>
    </citation>
    <scope>NUCLEOTIDE SEQUENCE [LARGE SCALE GENOMIC DNA]</scope>
    <source>
        <strain evidence="2 3">DSM 5603</strain>
    </source>
</reference>
<protein>
    <submittedName>
        <fullName evidence="2">Uncharacterized protein</fullName>
    </submittedName>
</protein>
<evidence type="ECO:0000313" key="1">
    <source>
        <dbReference type="EMBL" id="MBB2186468.1"/>
    </source>
</evidence>
<keyword evidence="3" id="KW-1185">Reference proteome</keyword>
<evidence type="ECO:0000313" key="3">
    <source>
        <dbReference type="Proteomes" id="UP000254958"/>
    </source>
</evidence>
<evidence type="ECO:0000313" key="4">
    <source>
        <dbReference type="Proteomes" id="UP000562982"/>
    </source>
</evidence>